<proteinExistence type="inferred from homology"/>
<dbReference type="Pfam" id="PF00126">
    <property type="entry name" value="HTH_1"/>
    <property type="match status" value="1"/>
</dbReference>
<evidence type="ECO:0000256" key="3">
    <source>
        <dbReference type="ARBA" id="ARBA00023125"/>
    </source>
</evidence>
<organism evidence="6 7">
    <name type="scientific">Dokdonella ginsengisoli</name>
    <dbReference type="NCBI Taxonomy" id="363846"/>
    <lineage>
        <taxon>Bacteria</taxon>
        <taxon>Pseudomonadati</taxon>
        <taxon>Pseudomonadota</taxon>
        <taxon>Gammaproteobacteria</taxon>
        <taxon>Lysobacterales</taxon>
        <taxon>Rhodanobacteraceae</taxon>
        <taxon>Dokdonella</taxon>
    </lineage>
</organism>
<gene>
    <name evidence="6" type="ORF">ACFO6Q_13015</name>
</gene>
<feature type="domain" description="HTH lysR-type" evidence="5">
    <location>
        <begin position="3"/>
        <end position="60"/>
    </location>
</feature>
<keyword evidence="7" id="KW-1185">Reference proteome</keyword>
<dbReference type="CDD" id="cd05466">
    <property type="entry name" value="PBP2_LTTR_substrate"/>
    <property type="match status" value="1"/>
</dbReference>
<dbReference type="SUPFAM" id="SSF46785">
    <property type="entry name" value="Winged helix' DNA-binding domain"/>
    <property type="match status" value="1"/>
</dbReference>
<dbReference type="InterPro" id="IPR005119">
    <property type="entry name" value="LysR_subst-bd"/>
</dbReference>
<evidence type="ECO:0000256" key="4">
    <source>
        <dbReference type="ARBA" id="ARBA00023163"/>
    </source>
</evidence>
<reference evidence="7" key="1">
    <citation type="journal article" date="2019" name="Int. J. Syst. Evol. Microbiol.">
        <title>The Global Catalogue of Microorganisms (GCM) 10K type strain sequencing project: providing services to taxonomists for standard genome sequencing and annotation.</title>
        <authorList>
            <consortium name="The Broad Institute Genomics Platform"/>
            <consortium name="The Broad Institute Genome Sequencing Center for Infectious Disease"/>
            <person name="Wu L."/>
            <person name="Ma J."/>
        </authorList>
    </citation>
    <scope>NUCLEOTIDE SEQUENCE [LARGE SCALE GENOMIC DNA]</scope>
    <source>
        <strain evidence="7">CCUG 30340</strain>
    </source>
</reference>
<comment type="caution">
    <text evidence="6">The sequence shown here is derived from an EMBL/GenBank/DDBJ whole genome shotgun (WGS) entry which is preliminary data.</text>
</comment>
<dbReference type="InterPro" id="IPR000847">
    <property type="entry name" value="LysR_HTH_N"/>
</dbReference>
<dbReference type="EMBL" id="JBHSHD010000010">
    <property type="protein sequence ID" value="MFC4821251.1"/>
    <property type="molecule type" value="Genomic_DNA"/>
</dbReference>
<dbReference type="InterPro" id="IPR036390">
    <property type="entry name" value="WH_DNA-bd_sf"/>
</dbReference>
<accession>A0ABV9QWS4</accession>
<dbReference type="PROSITE" id="PS50931">
    <property type="entry name" value="HTH_LYSR"/>
    <property type="match status" value="1"/>
</dbReference>
<protein>
    <submittedName>
        <fullName evidence="6">LysR family transcriptional regulator</fullName>
    </submittedName>
</protein>
<dbReference type="Gene3D" id="1.10.10.10">
    <property type="entry name" value="Winged helix-like DNA-binding domain superfamily/Winged helix DNA-binding domain"/>
    <property type="match status" value="1"/>
</dbReference>
<evidence type="ECO:0000256" key="1">
    <source>
        <dbReference type="ARBA" id="ARBA00009437"/>
    </source>
</evidence>
<comment type="similarity">
    <text evidence="1">Belongs to the LysR transcriptional regulatory family.</text>
</comment>
<evidence type="ECO:0000313" key="6">
    <source>
        <dbReference type="EMBL" id="MFC4821251.1"/>
    </source>
</evidence>
<name>A0ABV9QWS4_9GAMM</name>
<dbReference type="PRINTS" id="PR00039">
    <property type="entry name" value="HTHLYSR"/>
</dbReference>
<evidence type="ECO:0000313" key="7">
    <source>
        <dbReference type="Proteomes" id="UP001595886"/>
    </source>
</evidence>
<dbReference type="RefSeq" id="WP_380021536.1">
    <property type="nucleotide sequence ID" value="NZ_JBHSHD010000010.1"/>
</dbReference>
<keyword evidence="4" id="KW-0804">Transcription</keyword>
<evidence type="ECO:0000259" key="5">
    <source>
        <dbReference type="PROSITE" id="PS50931"/>
    </source>
</evidence>
<dbReference type="PANTHER" id="PTHR30126:SF91">
    <property type="entry name" value="LYSR FAMILY TRANSCRIPTIONAL REGULATOR"/>
    <property type="match status" value="1"/>
</dbReference>
<dbReference type="Proteomes" id="UP001595886">
    <property type="component" value="Unassembled WGS sequence"/>
</dbReference>
<dbReference type="SUPFAM" id="SSF53850">
    <property type="entry name" value="Periplasmic binding protein-like II"/>
    <property type="match status" value="1"/>
</dbReference>
<dbReference type="Gene3D" id="3.40.190.290">
    <property type="match status" value="1"/>
</dbReference>
<dbReference type="InterPro" id="IPR036388">
    <property type="entry name" value="WH-like_DNA-bd_sf"/>
</dbReference>
<dbReference type="Pfam" id="PF03466">
    <property type="entry name" value="LysR_substrate"/>
    <property type="match status" value="1"/>
</dbReference>
<evidence type="ECO:0000256" key="2">
    <source>
        <dbReference type="ARBA" id="ARBA00023015"/>
    </source>
</evidence>
<keyword evidence="3" id="KW-0238">DNA-binding</keyword>
<keyword evidence="2" id="KW-0805">Transcription regulation</keyword>
<dbReference type="PANTHER" id="PTHR30126">
    <property type="entry name" value="HTH-TYPE TRANSCRIPTIONAL REGULATOR"/>
    <property type="match status" value="1"/>
</dbReference>
<sequence>MSISLDQLQAFVAAAEHGSFSAAARALKKAQSAVSTQIANLETDLGLTLFSREGRNPVLTPAGERLLLEARVMLDRREHLIGVARSFEAHVEQRLVVAIDELYPESELGALFADFAQRFPHVELELLFPLMEDVTRLVLAGTADLGISWRQEILPTELGFQTIGWVPIRMVCGRDHPLAGQRVDWEDLKRHRQILVAARSNGPEKHRLRVAAEVWWIESHWVILEMVRKGIGWAFVSDHVIAASPARPDLVTPELQFDDFDLPVALEMVWHKQRPCGPAAQWLRERFAAARIGGAVAQAASAAGRAGTGKIRS</sequence>